<evidence type="ECO:0000313" key="3">
    <source>
        <dbReference type="EMBL" id="GFB17925.1"/>
    </source>
</evidence>
<dbReference type="InterPro" id="IPR036397">
    <property type="entry name" value="RNaseH_sf"/>
</dbReference>
<dbReference type="Gene3D" id="3.30.420.10">
    <property type="entry name" value="Ribonuclease H-like superfamily/Ribonuclease H"/>
    <property type="match status" value="1"/>
</dbReference>
<dbReference type="EMBL" id="BKCJ010569240">
    <property type="protein sequence ID" value="GFB17925.1"/>
    <property type="molecule type" value="Genomic_DNA"/>
</dbReference>
<dbReference type="SUPFAM" id="SSF53098">
    <property type="entry name" value="Ribonuclease H-like"/>
    <property type="match status" value="1"/>
</dbReference>
<gene>
    <name evidence="3" type="ORF">Tci_689896</name>
</gene>
<comment type="caution">
    <text evidence="3">The sequence shown here is derived from an EMBL/GenBank/DDBJ whole genome shotgun (WGS) entry which is preliminary data.</text>
</comment>
<feature type="domain" description="Integrase catalytic" evidence="2">
    <location>
        <begin position="144"/>
        <end position="267"/>
    </location>
</feature>
<dbReference type="PANTHER" id="PTHR42648">
    <property type="entry name" value="TRANSPOSASE, PUTATIVE-RELATED"/>
    <property type="match status" value="1"/>
</dbReference>
<keyword evidence="1" id="KW-0645">Protease</keyword>
<keyword evidence="1" id="KW-0378">Hydrolase</keyword>
<name>A0A699KYM8_TANCI</name>
<feature type="non-terminal residue" evidence="3">
    <location>
        <position position="1"/>
    </location>
</feature>
<dbReference type="AlphaFoldDB" id="A0A699KYM8"/>
<evidence type="ECO:0000259" key="2">
    <source>
        <dbReference type="PROSITE" id="PS50994"/>
    </source>
</evidence>
<dbReference type="GO" id="GO:0006508">
    <property type="term" value="P:proteolysis"/>
    <property type="evidence" value="ECO:0007669"/>
    <property type="project" value="UniProtKB-KW"/>
</dbReference>
<evidence type="ECO:0000256" key="1">
    <source>
        <dbReference type="ARBA" id="ARBA00022670"/>
    </source>
</evidence>
<dbReference type="PROSITE" id="PS50994">
    <property type="entry name" value="INTEGRASE"/>
    <property type="match status" value="1"/>
</dbReference>
<dbReference type="InterPro" id="IPR039537">
    <property type="entry name" value="Retrotran_Ty1/copia-like"/>
</dbReference>
<sequence length="267" mass="30397">CGKCVLNEKHDMCVLHSRNGVNSRTKMPIAVPVSTREPKCIVNQSVAKPLRIKFASESTNQKPRHTTRKLYEHVSKACSWWYPKFTPLGYKWKPKSQIGNVNPKLVEIILFIVDSGCSKHMMGNLKLLINILEKFLDTVKFGNDQIAPILGYRDLVQGAVTIKRVYYIEGLNHNLFFVGQFCDVDLEVAFRKSACYIRDLKGNDLLTGSRGTDLLVQRRLHAQVRIVRTDKGIEFLNKTLHAYFASEGIHRQTSVARTPEQNGVVER</sequence>
<accession>A0A699KYM8</accession>
<dbReference type="PANTHER" id="PTHR42648:SF28">
    <property type="entry name" value="TRANSPOSON-ENCODED PROTEIN WITH RIBONUCLEASE H-LIKE AND RETROVIRUS ZINC FINGER-LIKE DOMAINS"/>
    <property type="match status" value="1"/>
</dbReference>
<dbReference type="GO" id="GO:0003676">
    <property type="term" value="F:nucleic acid binding"/>
    <property type="evidence" value="ECO:0007669"/>
    <property type="project" value="InterPro"/>
</dbReference>
<dbReference type="GO" id="GO:0008233">
    <property type="term" value="F:peptidase activity"/>
    <property type="evidence" value="ECO:0007669"/>
    <property type="project" value="UniProtKB-KW"/>
</dbReference>
<organism evidence="3">
    <name type="scientific">Tanacetum cinerariifolium</name>
    <name type="common">Dalmatian daisy</name>
    <name type="synonym">Chrysanthemum cinerariifolium</name>
    <dbReference type="NCBI Taxonomy" id="118510"/>
    <lineage>
        <taxon>Eukaryota</taxon>
        <taxon>Viridiplantae</taxon>
        <taxon>Streptophyta</taxon>
        <taxon>Embryophyta</taxon>
        <taxon>Tracheophyta</taxon>
        <taxon>Spermatophyta</taxon>
        <taxon>Magnoliopsida</taxon>
        <taxon>eudicotyledons</taxon>
        <taxon>Gunneridae</taxon>
        <taxon>Pentapetalae</taxon>
        <taxon>asterids</taxon>
        <taxon>campanulids</taxon>
        <taxon>Asterales</taxon>
        <taxon>Asteraceae</taxon>
        <taxon>Asteroideae</taxon>
        <taxon>Anthemideae</taxon>
        <taxon>Anthemidinae</taxon>
        <taxon>Tanacetum</taxon>
    </lineage>
</organism>
<dbReference type="InterPro" id="IPR001584">
    <property type="entry name" value="Integrase_cat-core"/>
</dbReference>
<protein>
    <submittedName>
        <fullName evidence="3">Integrase, catalytic region, zinc finger, CCHC-type, peptidase aspartic, catalytic</fullName>
    </submittedName>
</protein>
<dbReference type="InterPro" id="IPR012337">
    <property type="entry name" value="RNaseH-like_sf"/>
</dbReference>
<dbReference type="InterPro" id="IPR054722">
    <property type="entry name" value="PolX-like_BBD"/>
</dbReference>
<reference evidence="3" key="1">
    <citation type="journal article" date="2019" name="Sci. Rep.">
        <title>Draft genome of Tanacetum cinerariifolium, the natural source of mosquito coil.</title>
        <authorList>
            <person name="Yamashiro T."/>
            <person name="Shiraishi A."/>
            <person name="Satake H."/>
            <person name="Nakayama K."/>
        </authorList>
    </citation>
    <scope>NUCLEOTIDE SEQUENCE</scope>
</reference>
<dbReference type="Pfam" id="PF22936">
    <property type="entry name" value="Pol_BBD"/>
    <property type="match status" value="1"/>
</dbReference>
<proteinExistence type="predicted"/>
<dbReference type="GO" id="GO:0015074">
    <property type="term" value="P:DNA integration"/>
    <property type="evidence" value="ECO:0007669"/>
    <property type="project" value="InterPro"/>
</dbReference>